<dbReference type="RefSeq" id="WP_085749938.1">
    <property type="nucleotide sequence ID" value="NZ_BSPR01000008.1"/>
</dbReference>
<dbReference type="AlphaFoldDB" id="A0A1W6L6B2"/>
<dbReference type="Gene3D" id="3.40.50.1820">
    <property type="entry name" value="alpha/beta hydrolase"/>
    <property type="match status" value="1"/>
</dbReference>
<evidence type="ECO:0000313" key="2">
    <source>
        <dbReference type="EMBL" id="ARN19678.1"/>
    </source>
</evidence>
<dbReference type="Proteomes" id="UP000193427">
    <property type="component" value="Chromosome"/>
</dbReference>
<reference evidence="2 3" key="1">
    <citation type="submission" date="2016-04" db="EMBL/GenBank/DDBJ databases">
        <title>Complete genome sequence of natural rubber-degrading, novel Gram-negative bacterium, Rhizobacter gummiphilus strain NS21.</title>
        <authorList>
            <person name="Tabata M."/>
            <person name="Kasai D."/>
            <person name="Fukuda M."/>
        </authorList>
    </citation>
    <scope>NUCLEOTIDE SEQUENCE [LARGE SCALE GENOMIC DNA]</scope>
    <source>
        <strain evidence="2 3">NS21</strain>
    </source>
</reference>
<sequence>MSSTTPPPRHRLVRAARLALLVTAVIVATIFAVRAWDAWRSRPLSPWHTHVPHELRAAELDSADWAAYLAAEATVFADVEKEVTAALAPEDQLPSNRYSASSPLHPARFAQDWNRSYVLEPAGPPSGVVVLLHGLTDSPYSLRHIARHYQARGWTAVAPRMPGHGTVPAGLTDVDWEDWAAATRLAVREARRRVPAPAPLHLVGFSNGGTLAMNHTLDALGDSKLGRPDRVVLLSPMIGVTSLARFAGVLGWPAVFPAFANAAWLDVLPEFNPFKYNSFPVHAARESSLFSRALQQAIQREARSGRIAAMPPVLTFQSVLDYTVSAPAVVTAFYAHLPANGSELVLFDYNHNADLGPLMRPGSNALASRLLPPAPRRFHTAVITNAGTRSLEVTERRTDAGTTAETPHELGLTYPRDVFSLSHVALPFPPSDSLYGSAPTSDESFGAHLGAMAVRGERAALVVNGEALVRMSSNPFFPYVLRRIDEGIARPK</sequence>
<name>A0A1W6L6B2_9BURK</name>
<dbReference type="KEGG" id="rgu:A4W93_06980"/>
<protein>
    <recommendedName>
        <fullName evidence="1">Serine aminopeptidase S33 domain-containing protein</fullName>
    </recommendedName>
</protein>
<dbReference type="InterPro" id="IPR022742">
    <property type="entry name" value="Hydrolase_4"/>
</dbReference>
<dbReference type="STRING" id="946333.A4W93_06980"/>
<dbReference type="InterPro" id="IPR029058">
    <property type="entry name" value="AB_hydrolase_fold"/>
</dbReference>
<evidence type="ECO:0000259" key="1">
    <source>
        <dbReference type="Pfam" id="PF12146"/>
    </source>
</evidence>
<accession>A0A1W6L6B2</accession>
<dbReference type="OrthoDB" id="8476759at2"/>
<dbReference type="Pfam" id="PF12146">
    <property type="entry name" value="Hydrolase_4"/>
    <property type="match status" value="1"/>
</dbReference>
<keyword evidence="3" id="KW-1185">Reference proteome</keyword>
<feature type="domain" description="Serine aminopeptidase S33" evidence="1">
    <location>
        <begin position="124"/>
        <end position="247"/>
    </location>
</feature>
<gene>
    <name evidence="2" type="ORF">A4W93_06980</name>
</gene>
<organism evidence="2 3">
    <name type="scientific">Piscinibacter gummiphilus</name>
    <dbReference type="NCBI Taxonomy" id="946333"/>
    <lineage>
        <taxon>Bacteria</taxon>
        <taxon>Pseudomonadati</taxon>
        <taxon>Pseudomonadota</taxon>
        <taxon>Betaproteobacteria</taxon>
        <taxon>Burkholderiales</taxon>
        <taxon>Sphaerotilaceae</taxon>
        <taxon>Piscinibacter</taxon>
    </lineage>
</organism>
<proteinExistence type="predicted"/>
<dbReference type="SUPFAM" id="SSF53474">
    <property type="entry name" value="alpha/beta-Hydrolases"/>
    <property type="match status" value="1"/>
</dbReference>
<evidence type="ECO:0000313" key="3">
    <source>
        <dbReference type="Proteomes" id="UP000193427"/>
    </source>
</evidence>
<dbReference type="EMBL" id="CP015118">
    <property type="protein sequence ID" value="ARN19678.1"/>
    <property type="molecule type" value="Genomic_DNA"/>
</dbReference>